<keyword evidence="4" id="KW-1185">Reference proteome</keyword>
<dbReference type="CDD" id="cd00037">
    <property type="entry name" value="CLECT"/>
    <property type="match status" value="1"/>
</dbReference>
<gene>
    <name evidence="3" type="ORF">AAFF_G00371960</name>
</gene>
<reference evidence="3" key="1">
    <citation type="journal article" date="2023" name="Science">
        <title>Genome structures resolve the early diversification of teleost fishes.</title>
        <authorList>
            <person name="Parey E."/>
            <person name="Louis A."/>
            <person name="Montfort J."/>
            <person name="Bouchez O."/>
            <person name="Roques C."/>
            <person name="Iampietro C."/>
            <person name="Lluch J."/>
            <person name="Castinel A."/>
            <person name="Donnadieu C."/>
            <person name="Desvignes T."/>
            <person name="Floi Bucao C."/>
            <person name="Jouanno E."/>
            <person name="Wen M."/>
            <person name="Mejri S."/>
            <person name="Dirks R."/>
            <person name="Jansen H."/>
            <person name="Henkel C."/>
            <person name="Chen W.J."/>
            <person name="Zahm M."/>
            <person name="Cabau C."/>
            <person name="Klopp C."/>
            <person name="Thompson A.W."/>
            <person name="Robinson-Rechavi M."/>
            <person name="Braasch I."/>
            <person name="Lecointre G."/>
            <person name="Bobe J."/>
            <person name="Postlethwait J.H."/>
            <person name="Berthelot C."/>
            <person name="Roest Crollius H."/>
            <person name="Guiguen Y."/>
        </authorList>
    </citation>
    <scope>NUCLEOTIDE SEQUENCE</scope>
    <source>
        <strain evidence="3">NC1722</strain>
    </source>
</reference>
<dbReference type="InterPro" id="IPR016187">
    <property type="entry name" value="CTDL_fold"/>
</dbReference>
<comment type="caution">
    <text evidence="3">The sequence shown here is derived from an EMBL/GenBank/DDBJ whole genome shotgun (WGS) entry which is preliminary data.</text>
</comment>
<evidence type="ECO:0000313" key="3">
    <source>
        <dbReference type="EMBL" id="KAJ8362500.1"/>
    </source>
</evidence>
<name>A0AAD7R4X4_9TELE</name>
<dbReference type="AlphaFoldDB" id="A0AAD7R4X4"/>
<feature type="region of interest" description="Disordered" evidence="1">
    <location>
        <begin position="74"/>
        <end position="96"/>
    </location>
</feature>
<evidence type="ECO:0008006" key="5">
    <source>
        <dbReference type="Google" id="ProtNLM"/>
    </source>
</evidence>
<evidence type="ECO:0000256" key="2">
    <source>
        <dbReference type="SAM" id="SignalP"/>
    </source>
</evidence>
<dbReference type="PROSITE" id="PS51257">
    <property type="entry name" value="PROKAR_LIPOPROTEIN"/>
    <property type="match status" value="1"/>
</dbReference>
<accession>A0AAD7R4X4</accession>
<dbReference type="Proteomes" id="UP001221898">
    <property type="component" value="Unassembled WGS sequence"/>
</dbReference>
<feature type="chain" id="PRO_5042026437" description="C-type lectin domain-containing protein" evidence="2">
    <location>
        <begin position="21"/>
        <end position="96"/>
    </location>
</feature>
<feature type="signal peptide" evidence="2">
    <location>
        <begin position="1"/>
        <end position="20"/>
    </location>
</feature>
<protein>
    <recommendedName>
        <fullName evidence="5">C-type lectin domain-containing protein</fullName>
    </recommendedName>
</protein>
<sequence length="96" mass="10472">MEQRAVIVLLISGLCTLCSCLSHQAGPALGEQEGSERSTAHVWMGLRFSCAMKFWLWLDGEITWYQNWAPGNDTGSVGTGGSRIWSRATVGQPAQD</sequence>
<dbReference type="EMBL" id="JAINUG010000652">
    <property type="protein sequence ID" value="KAJ8362500.1"/>
    <property type="molecule type" value="Genomic_DNA"/>
</dbReference>
<proteinExistence type="predicted"/>
<evidence type="ECO:0000256" key="1">
    <source>
        <dbReference type="SAM" id="MobiDB-lite"/>
    </source>
</evidence>
<dbReference type="InterPro" id="IPR016186">
    <property type="entry name" value="C-type_lectin-like/link_sf"/>
</dbReference>
<dbReference type="Gene3D" id="3.10.100.10">
    <property type="entry name" value="Mannose-Binding Protein A, subunit A"/>
    <property type="match status" value="1"/>
</dbReference>
<organism evidence="3 4">
    <name type="scientific">Aldrovandia affinis</name>
    <dbReference type="NCBI Taxonomy" id="143900"/>
    <lineage>
        <taxon>Eukaryota</taxon>
        <taxon>Metazoa</taxon>
        <taxon>Chordata</taxon>
        <taxon>Craniata</taxon>
        <taxon>Vertebrata</taxon>
        <taxon>Euteleostomi</taxon>
        <taxon>Actinopterygii</taxon>
        <taxon>Neopterygii</taxon>
        <taxon>Teleostei</taxon>
        <taxon>Notacanthiformes</taxon>
        <taxon>Halosauridae</taxon>
        <taxon>Aldrovandia</taxon>
    </lineage>
</organism>
<dbReference type="SUPFAM" id="SSF56436">
    <property type="entry name" value="C-type lectin-like"/>
    <property type="match status" value="1"/>
</dbReference>
<keyword evidence="2" id="KW-0732">Signal</keyword>
<evidence type="ECO:0000313" key="4">
    <source>
        <dbReference type="Proteomes" id="UP001221898"/>
    </source>
</evidence>